<keyword evidence="5" id="KW-0732">Signal</keyword>
<evidence type="ECO:0000313" key="10">
    <source>
        <dbReference type="EMBL" id="KAH7522751.1"/>
    </source>
</evidence>
<dbReference type="Proteomes" id="UP000813462">
    <property type="component" value="Unassembled WGS sequence"/>
</dbReference>
<dbReference type="InterPro" id="IPR001611">
    <property type="entry name" value="Leu-rich_rpt"/>
</dbReference>
<dbReference type="PANTHER" id="PTHR48065">
    <property type="entry name" value="OS10G0469600 PROTEIN"/>
    <property type="match status" value="1"/>
</dbReference>
<comment type="similarity">
    <text evidence="2">Belongs to the RLP family.</text>
</comment>
<evidence type="ECO:0000256" key="6">
    <source>
        <dbReference type="ARBA" id="ARBA00022737"/>
    </source>
</evidence>
<evidence type="ECO:0000256" key="4">
    <source>
        <dbReference type="ARBA" id="ARBA00022692"/>
    </source>
</evidence>
<dbReference type="InterPro" id="IPR032675">
    <property type="entry name" value="LRR_dom_sf"/>
</dbReference>
<keyword evidence="6" id="KW-0677">Repeat</keyword>
<keyword evidence="7" id="KW-1133">Transmembrane helix</keyword>
<keyword evidence="9" id="KW-0325">Glycoprotein</keyword>
<dbReference type="Gene3D" id="3.80.10.10">
    <property type="entry name" value="Ribonuclease Inhibitor"/>
    <property type="match status" value="2"/>
</dbReference>
<evidence type="ECO:0000313" key="11">
    <source>
        <dbReference type="Proteomes" id="UP000813462"/>
    </source>
</evidence>
<keyword evidence="8" id="KW-0472">Membrane</keyword>
<keyword evidence="4" id="KW-0812">Transmembrane</keyword>
<organism evidence="10 11">
    <name type="scientific">Ziziphus jujuba var. spinosa</name>
    <dbReference type="NCBI Taxonomy" id="714518"/>
    <lineage>
        <taxon>Eukaryota</taxon>
        <taxon>Viridiplantae</taxon>
        <taxon>Streptophyta</taxon>
        <taxon>Embryophyta</taxon>
        <taxon>Tracheophyta</taxon>
        <taxon>Spermatophyta</taxon>
        <taxon>Magnoliopsida</taxon>
        <taxon>eudicotyledons</taxon>
        <taxon>Gunneridae</taxon>
        <taxon>Pentapetalae</taxon>
        <taxon>rosids</taxon>
        <taxon>fabids</taxon>
        <taxon>Rosales</taxon>
        <taxon>Rhamnaceae</taxon>
        <taxon>Paliureae</taxon>
        <taxon>Ziziphus</taxon>
    </lineage>
</organism>
<evidence type="ECO:0000256" key="5">
    <source>
        <dbReference type="ARBA" id="ARBA00022729"/>
    </source>
</evidence>
<comment type="caution">
    <text evidence="10">The sequence shown here is derived from an EMBL/GenBank/DDBJ whole genome shotgun (WGS) entry which is preliminary data.</text>
</comment>
<dbReference type="EMBL" id="JAEACU010000007">
    <property type="protein sequence ID" value="KAH7522751.1"/>
    <property type="molecule type" value="Genomic_DNA"/>
</dbReference>
<evidence type="ECO:0000256" key="3">
    <source>
        <dbReference type="ARBA" id="ARBA00022614"/>
    </source>
</evidence>
<protein>
    <submittedName>
        <fullName evidence="10">Uncharacterized protein</fullName>
    </submittedName>
</protein>
<evidence type="ECO:0000256" key="8">
    <source>
        <dbReference type="ARBA" id="ARBA00023136"/>
    </source>
</evidence>
<proteinExistence type="inferred from homology"/>
<dbReference type="AlphaFoldDB" id="A0A978V5W8"/>
<comment type="subcellular location">
    <subcellularLocation>
        <location evidence="1">Membrane</location>
        <topology evidence="1">Single-pass membrane protein</topology>
    </subcellularLocation>
</comment>
<evidence type="ECO:0000256" key="1">
    <source>
        <dbReference type="ARBA" id="ARBA00004167"/>
    </source>
</evidence>
<name>A0A978V5W8_ZIZJJ</name>
<dbReference type="SUPFAM" id="SSF52047">
    <property type="entry name" value="RNI-like"/>
    <property type="match status" value="1"/>
</dbReference>
<evidence type="ECO:0000256" key="2">
    <source>
        <dbReference type="ARBA" id="ARBA00009592"/>
    </source>
</evidence>
<dbReference type="PANTHER" id="PTHR48065:SF11">
    <property type="entry name" value="OS11G0213300 PROTEIN"/>
    <property type="match status" value="1"/>
</dbReference>
<dbReference type="PROSITE" id="PS51450">
    <property type="entry name" value="LRR"/>
    <property type="match status" value="1"/>
</dbReference>
<sequence>MNHISSLIGNDVMVSLQFLDLSGSGIEGPIPKTIRNNMTSFSHLDLSQNNLQGSIPRNITQLEHLDLRDNHLEGSIPEVFGNMATLACLDLGKNNFSGSIPLTFENMTSTLTHLALNCNDLEGFETMNVSNNQIRGNIADSIINWDSYLEIYLSSNQLEGGVLMFLFKATSLHLSRNNFSSINSMCNVTVDSHLSFLTMSHNQLSWVLSNCWSHFKSFIVVNLANIYELARKIPTSIGSSTRMQTLRLTNNKFIGDIPMSLKKCTTLVVMDMGDNKLLGPIPSWIGKRLQNLVILILRSNDFNGNIPSTLCHVPHLQLLDFSVNNILGKILRCLKNFRALRSSNASGNSTTIKHLYDSYNTSMSSKVRHYANHIQVIWKGILSNYGNTLRLVKSIDLSSNMLNGEIPAEITELVALISFNLSRNNLSGQIPQHIGYLKSLDSLDFSHNHFSGQIPPSLALVDCLSVLDLSNNNLSGKIPTGTQLQSFNADAYMGNIGLYGASLLKRCPREEEPIAPSESTAKEDYKDEFISGGFYASRGLVMWSVSWDFVGCWSSTSHGGLCISNS</sequence>
<dbReference type="FunFam" id="3.80.10.10:FF:000111">
    <property type="entry name" value="LRR receptor-like serine/threonine-protein kinase ERECTA"/>
    <property type="match status" value="1"/>
</dbReference>
<dbReference type="Pfam" id="PF00560">
    <property type="entry name" value="LRR_1"/>
    <property type="match status" value="7"/>
</dbReference>
<evidence type="ECO:0000256" key="9">
    <source>
        <dbReference type="ARBA" id="ARBA00023180"/>
    </source>
</evidence>
<accession>A0A978V5W8</accession>
<dbReference type="FunFam" id="3.80.10.10:FF:000041">
    <property type="entry name" value="LRR receptor-like serine/threonine-protein kinase ERECTA"/>
    <property type="match status" value="1"/>
</dbReference>
<reference evidence="10" key="1">
    <citation type="journal article" date="2021" name="Front. Plant Sci.">
        <title>Chromosome-Scale Genome Assembly for Chinese Sour Jujube and Insights Into Its Genome Evolution and Domestication Signature.</title>
        <authorList>
            <person name="Shen L.-Y."/>
            <person name="Luo H."/>
            <person name="Wang X.-L."/>
            <person name="Wang X.-M."/>
            <person name="Qiu X.-J."/>
            <person name="Liu H."/>
            <person name="Zhou S.-S."/>
            <person name="Jia K.-H."/>
            <person name="Nie S."/>
            <person name="Bao Y.-T."/>
            <person name="Zhang R.-G."/>
            <person name="Yun Q.-Z."/>
            <person name="Chai Y.-H."/>
            <person name="Lu J.-Y."/>
            <person name="Li Y."/>
            <person name="Zhao S.-W."/>
            <person name="Mao J.-F."/>
            <person name="Jia S.-G."/>
            <person name="Mao Y.-M."/>
        </authorList>
    </citation>
    <scope>NUCLEOTIDE SEQUENCE</scope>
    <source>
        <strain evidence="10">AT0</strain>
        <tissue evidence="10">Leaf</tissue>
    </source>
</reference>
<keyword evidence="3" id="KW-0433">Leucine-rich repeat</keyword>
<gene>
    <name evidence="10" type="ORF">FEM48_Zijuj07G0171700</name>
</gene>
<dbReference type="SUPFAM" id="SSF52058">
    <property type="entry name" value="L domain-like"/>
    <property type="match status" value="1"/>
</dbReference>
<dbReference type="GO" id="GO:0016020">
    <property type="term" value="C:membrane"/>
    <property type="evidence" value="ECO:0007669"/>
    <property type="project" value="UniProtKB-SubCell"/>
</dbReference>
<evidence type="ECO:0000256" key="7">
    <source>
        <dbReference type="ARBA" id="ARBA00022989"/>
    </source>
</evidence>